<feature type="compositionally biased region" description="Basic and acidic residues" evidence="2">
    <location>
        <begin position="450"/>
        <end position="463"/>
    </location>
</feature>
<comment type="caution">
    <text evidence="3">The sequence shown here is derived from an EMBL/GenBank/DDBJ whole genome shotgun (WGS) entry which is preliminary data.</text>
</comment>
<sequence length="982" mass="96636">MCAVPSLESLCVLSASEGAFWKVQRRSLERLPEHAANELLALLLVRQPGEIRPATLELFRHCVTRLELLPPPPAGAAGQAVAAAYSFGPDWAAVLAGFSHLAELRVRGCSRLTVAALQALLLPAPATDKAHAAAAAATAATAATAVAQASSWRLPPPCRSPAAASLRRLDVSGCSRMNDEAAALIARCCGCASGDGNSRRNDDTVWGPQALGGALAVTGLVSLDISETAVTGTGLRHLTALAGLTELRAGGLKSCSDADWCALLPHLPALRRLDAWGTDAGDGGDGGEQLLAVAATAAAAADGSATRGGGGNGSGGGLGMHRLEHLSLAWTRVRVAPAFPALQVLDLRHCQLQDVWWPDGSGGVALPLRQLLLRGAVVSGRAAGAESGIAALIRHAAATLELLDMADVSAPSSATTTTAAAAAAGGGGAGWPLPLAALAGPHTDGGDGDGVERGGHDGGGARRLTHLDISRTAVPAEQLAQLQHAPALRKLVAAGCRGAGCARGAAALVAAGLGRLQELDLSCAGVTDECMAAGLQQLGSLTSLNLSGNPDLSLAPPPPPPPPPAPPAQEQGQQPQEQQRQVEEERADAVAGVWRQGEQEAAPGGAAAARGSPSGSSRRSSEDGEDGDGGGSGSNSSSSGLVWPQLLRLNLLGTRVTEGGLRALLSAMTGSACRGRQRRGSSGGSGGDASRSPGSCVLEQLKLGGASLTDSAAAALAAARLPRLHSLLVRDAPLSGHGALQLASGGGGGGGGGGGLPALRRLELQACWLVSPQDAARMASCMAAAGPSAAGPVLVVVNGQVAAGVAAAAAPTASTASAAARSGAAVSASTSTAFAATPAARRSKAAARVGAAAGAAAAAAAAAADDLSAYDQRLRYSREELVLLLAAAPLAGGGAAGCSWPEELGEAPLPSTALWGRQAAAAGAGSGCSDAEAPRDGCGASGSGPSTDAPSAVAKAAAQAARAAVLALLPADLLRPVGAAGA</sequence>
<accession>A0A835W496</accession>
<keyword evidence="4" id="KW-1185">Reference proteome</keyword>
<dbReference type="GO" id="GO:0031146">
    <property type="term" value="P:SCF-dependent proteasomal ubiquitin-dependent protein catabolic process"/>
    <property type="evidence" value="ECO:0007669"/>
    <property type="project" value="TreeGrafter"/>
</dbReference>
<feature type="region of interest" description="Disordered" evidence="2">
    <location>
        <begin position="670"/>
        <end position="693"/>
    </location>
</feature>
<dbReference type="PANTHER" id="PTHR13318">
    <property type="entry name" value="PARTNER OF PAIRED, ISOFORM B-RELATED"/>
    <property type="match status" value="1"/>
</dbReference>
<dbReference type="SMART" id="SM00367">
    <property type="entry name" value="LRR_CC"/>
    <property type="match status" value="3"/>
</dbReference>
<dbReference type="SUPFAM" id="SSF52047">
    <property type="entry name" value="RNI-like"/>
    <property type="match status" value="1"/>
</dbReference>
<comment type="subcellular location">
    <subcellularLocation>
        <location evidence="1">Cytoplasm</location>
        <location evidence="1">Cytoskeleton</location>
        <location evidence="1">Cilium axoneme</location>
    </subcellularLocation>
</comment>
<evidence type="ECO:0000256" key="2">
    <source>
        <dbReference type="SAM" id="MobiDB-lite"/>
    </source>
</evidence>
<dbReference type="OrthoDB" id="550575at2759"/>
<evidence type="ECO:0000256" key="1">
    <source>
        <dbReference type="ARBA" id="ARBA00004430"/>
    </source>
</evidence>
<feature type="region of interest" description="Disordered" evidence="2">
    <location>
        <begin position="436"/>
        <end position="463"/>
    </location>
</feature>
<reference evidence="3" key="1">
    <citation type="journal article" date="2020" name="bioRxiv">
        <title>Comparative genomics of Chlamydomonas.</title>
        <authorList>
            <person name="Craig R.J."/>
            <person name="Hasan A.R."/>
            <person name="Ness R.W."/>
            <person name="Keightley P.D."/>
        </authorList>
    </citation>
    <scope>NUCLEOTIDE SEQUENCE</scope>
    <source>
        <strain evidence="3">SAG 7.73</strain>
    </source>
</reference>
<feature type="compositionally biased region" description="Low complexity" evidence="2">
    <location>
        <begin position="600"/>
        <end position="618"/>
    </location>
</feature>
<evidence type="ECO:0000313" key="3">
    <source>
        <dbReference type="EMBL" id="KAG2438820.1"/>
    </source>
</evidence>
<feature type="region of interest" description="Disordered" evidence="2">
    <location>
        <begin position="544"/>
        <end position="640"/>
    </location>
</feature>
<organism evidence="3 4">
    <name type="scientific">Chlamydomonas incerta</name>
    <dbReference type="NCBI Taxonomy" id="51695"/>
    <lineage>
        <taxon>Eukaryota</taxon>
        <taxon>Viridiplantae</taxon>
        <taxon>Chlorophyta</taxon>
        <taxon>core chlorophytes</taxon>
        <taxon>Chlorophyceae</taxon>
        <taxon>CS clade</taxon>
        <taxon>Chlamydomonadales</taxon>
        <taxon>Chlamydomonadaceae</taxon>
        <taxon>Chlamydomonas</taxon>
    </lineage>
</organism>
<feature type="region of interest" description="Disordered" evidence="2">
    <location>
        <begin position="925"/>
        <end position="953"/>
    </location>
</feature>
<proteinExistence type="predicted"/>
<name>A0A835W496_CHLIN</name>
<evidence type="ECO:0000313" key="4">
    <source>
        <dbReference type="Proteomes" id="UP000650467"/>
    </source>
</evidence>
<protein>
    <submittedName>
        <fullName evidence="3">Uncharacterized protein</fullName>
    </submittedName>
</protein>
<feature type="compositionally biased region" description="Pro residues" evidence="2">
    <location>
        <begin position="555"/>
        <end position="567"/>
    </location>
</feature>
<dbReference type="EMBL" id="JAEHOC010000009">
    <property type="protein sequence ID" value="KAG2438820.1"/>
    <property type="molecule type" value="Genomic_DNA"/>
</dbReference>
<dbReference type="Gene3D" id="3.80.10.10">
    <property type="entry name" value="Ribonuclease Inhibitor"/>
    <property type="match status" value="3"/>
</dbReference>
<dbReference type="GO" id="GO:0005930">
    <property type="term" value="C:axoneme"/>
    <property type="evidence" value="ECO:0007669"/>
    <property type="project" value="UniProtKB-SubCell"/>
</dbReference>
<dbReference type="AlphaFoldDB" id="A0A835W496"/>
<feature type="compositionally biased region" description="Low complexity" evidence="2">
    <location>
        <begin position="568"/>
        <end position="579"/>
    </location>
</feature>
<dbReference type="Proteomes" id="UP000650467">
    <property type="component" value="Unassembled WGS sequence"/>
</dbReference>
<dbReference type="InterPro" id="IPR006553">
    <property type="entry name" value="Leu-rich_rpt_Cys-con_subtyp"/>
</dbReference>
<dbReference type="InterPro" id="IPR032675">
    <property type="entry name" value="LRR_dom_sf"/>
</dbReference>
<gene>
    <name evidence="3" type="ORF">HXX76_005361</name>
</gene>
<dbReference type="GO" id="GO:0019005">
    <property type="term" value="C:SCF ubiquitin ligase complex"/>
    <property type="evidence" value="ECO:0007669"/>
    <property type="project" value="TreeGrafter"/>
</dbReference>